<evidence type="ECO:0000259" key="1">
    <source>
        <dbReference type="PROSITE" id="PS50206"/>
    </source>
</evidence>
<dbReference type="Pfam" id="PF00581">
    <property type="entry name" value="Rhodanese"/>
    <property type="match status" value="2"/>
</dbReference>
<protein>
    <submittedName>
        <fullName evidence="2">Rhodanese</fullName>
    </submittedName>
</protein>
<dbReference type="CDD" id="cd00158">
    <property type="entry name" value="RHOD"/>
    <property type="match status" value="2"/>
</dbReference>
<name>A0A097ERI3_9GAMM</name>
<dbReference type="InterPro" id="IPR001763">
    <property type="entry name" value="Rhodanese-like_dom"/>
</dbReference>
<feature type="domain" description="Rhodanese" evidence="1">
    <location>
        <begin position="158"/>
        <end position="248"/>
    </location>
</feature>
<feature type="domain" description="Rhodanese" evidence="1">
    <location>
        <begin position="36"/>
        <end position="123"/>
    </location>
</feature>
<evidence type="ECO:0000313" key="2">
    <source>
        <dbReference type="EMBL" id="AIT10169.1"/>
    </source>
</evidence>
<proteinExistence type="predicted"/>
<dbReference type="OrthoDB" id="9791096at2"/>
<keyword evidence="3" id="KW-1185">Reference proteome</keyword>
<dbReference type="InterPro" id="IPR050229">
    <property type="entry name" value="GlpE_sulfurtransferase"/>
</dbReference>
<gene>
    <name evidence="2" type="ORF">LO80_09420</name>
</gene>
<dbReference type="KEGG" id="frf:LO80_09420"/>
<dbReference type="SUPFAM" id="SSF52821">
    <property type="entry name" value="Rhodanese/Cell cycle control phosphatase"/>
    <property type="match status" value="2"/>
</dbReference>
<dbReference type="PANTHER" id="PTHR43031">
    <property type="entry name" value="FAD-DEPENDENT OXIDOREDUCTASE"/>
    <property type="match status" value="1"/>
</dbReference>
<dbReference type="InterPro" id="IPR036873">
    <property type="entry name" value="Rhodanese-like_dom_sf"/>
</dbReference>
<sequence>MQHSSEFVKLVNDAKTRIKECTVDDIQKMNESGTLDGLLIDTRDESEFANGYIPNAIHISKGIIESAIESAVPNKNQKMYFYCGGGYRSALVADALQNIGYKNVISIDGGWRAWNVNGYPTISPNEKKPVEFLKLVNSAKSQIKECSVTELHEKMGSNNLDGVIFDVREDSEYDRFHIQGAAHLSKGQLEVKIENLIPLKEQRIYLYCGSGFRSALAAQNLQKMGYTNVVSIAGGIQAWLNNNYPVTQE</sequence>
<dbReference type="HOGENOM" id="CLU_1150538_0_0_6"/>
<dbReference type="EMBL" id="CP009574">
    <property type="protein sequence ID" value="AIT10169.1"/>
    <property type="molecule type" value="Genomic_DNA"/>
</dbReference>
<organism evidence="2 3">
    <name type="scientific">Candidatus Francisella endociliophora</name>
    <dbReference type="NCBI Taxonomy" id="653937"/>
    <lineage>
        <taxon>Bacteria</taxon>
        <taxon>Pseudomonadati</taxon>
        <taxon>Pseudomonadota</taxon>
        <taxon>Gammaproteobacteria</taxon>
        <taxon>Thiotrichales</taxon>
        <taxon>Francisellaceae</taxon>
        <taxon>Francisella</taxon>
    </lineage>
</organism>
<dbReference type="PANTHER" id="PTHR43031:SF1">
    <property type="entry name" value="PYRIDINE NUCLEOTIDE-DISULPHIDE OXIDOREDUCTASE"/>
    <property type="match status" value="1"/>
</dbReference>
<dbReference type="AlphaFoldDB" id="A0A097ERI3"/>
<dbReference type="RefSeq" id="WP_040010543.1">
    <property type="nucleotide sequence ID" value="NZ_CP009574.1"/>
</dbReference>
<dbReference type="eggNOG" id="COG2897">
    <property type="taxonomic scope" value="Bacteria"/>
</dbReference>
<dbReference type="SMART" id="SM00450">
    <property type="entry name" value="RHOD"/>
    <property type="match status" value="2"/>
</dbReference>
<dbReference type="Proteomes" id="UP000029672">
    <property type="component" value="Chromosome"/>
</dbReference>
<evidence type="ECO:0000313" key="3">
    <source>
        <dbReference type="Proteomes" id="UP000029672"/>
    </source>
</evidence>
<dbReference type="Gene3D" id="3.40.250.10">
    <property type="entry name" value="Rhodanese-like domain"/>
    <property type="match status" value="2"/>
</dbReference>
<reference evidence="2 3" key="1">
    <citation type="submission" date="2014-10" db="EMBL/GenBank/DDBJ databases">
        <title>Whole genome sequence of Francisella endociliophora strain FSC1006, isolated from a laboratory culture of the marine ciliate Euplotes raikovi.</title>
        <authorList>
            <person name="Granberg M."/>
            <person name="Backman S."/>
            <person name="Lundmark E."/>
            <person name="Nilsson E."/>
            <person name="Karlsson E."/>
            <person name="Thelaus J."/>
            <person name="Ohrman C."/>
            <person name="Larkeryd A."/>
            <person name="Stenberg P."/>
        </authorList>
    </citation>
    <scope>NUCLEOTIDE SEQUENCE [LARGE SCALE GENOMIC DNA]</scope>
    <source>
        <strain evidence="2 3">FSC1006</strain>
    </source>
</reference>
<dbReference type="PROSITE" id="PS50206">
    <property type="entry name" value="RHODANESE_3"/>
    <property type="match status" value="2"/>
</dbReference>
<accession>A0A097ERI3</accession>
<dbReference type="STRING" id="1547445.LO80_09420"/>